<accession>A0AA89NJF3</accession>
<comment type="caution">
    <text evidence="2">The sequence shown here is derived from an EMBL/GenBank/DDBJ whole genome shotgun (WGS) entry which is preliminary data.</text>
</comment>
<evidence type="ECO:0000256" key="1">
    <source>
        <dbReference type="SAM" id="MobiDB-lite"/>
    </source>
</evidence>
<dbReference type="Proteomes" id="UP000613002">
    <property type="component" value="Unassembled WGS sequence"/>
</dbReference>
<feature type="compositionally biased region" description="Low complexity" evidence="1">
    <location>
        <begin position="570"/>
        <end position="582"/>
    </location>
</feature>
<reference evidence="2 3" key="1">
    <citation type="submission" date="2020-08" db="EMBL/GenBank/DDBJ databases">
        <title>Genomic Encyclopedia of Type Strains, Phase IV (KMG-IV): sequencing the most valuable type-strain genomes for metagenomic binning, comparative biology and taxonomic classification.</title>
        <authorList>
            <person name="Goeker M."/>
        </authorList>
    </citation>
    <scope>NUCLEOTIDE SEQUENCE [LARGE SCALE GENOMIC DNA]</scope>
    <source>
        <strain evidence="2 3">DSM 14590</strain>
    </source>
</reference>
<name>A0AA89NJF3_9BACL</name>
<dbReference type="Pfam" id="PF13148">
    <property type="entry name" value="DUF3987"/>
    <property type="match status" value="1"/>
</dbReference>
<dbReference type="RefSeq" id="WP_062755494.1">
    <property type="nucleotide sequence ID" value="NZ_BDAQ01000011.1"/>
</dbReference>
<dbReference type="EMBL" id="JACICZ010000004">
    <property type="protein sequence ID" value="MBB3868698.1"/>
    <property type="molecule type" value="Genomic_DNA"/>
</dbReference>
<gene>
    <name evidence="2" type="ORF">HNR78_001581</name>
</gene>
<dbReference type="InterPro" id="IPR025048">
    <property type="entry name" value="DUF3987"/>
</dbReference>
<dbReference type="AlphaFoldDB" id="A0AA89NJF3"/>
<evidence type="ECO:0000313" key="3">
    <source>
        <dbReference type="Proteomes" id="UP000613002"/>
    </source>
</evidence>
<organism evidence="2 3">
    <name type="scientific">Parageobacillus toebii NBRC 107807</name>
    <dbReference type="NCBI Taxonomy" id="1223503"/>
    <lineage>
        <taxon>Bacteria</taxon>
        <taxon>Bacillati</taxon>
        <taxon>Bacillota</taxon>
        <taxon>Bacilli</taxon>
        <taxon>Bacillales</taxon>
        <taxon>Anoxybacillaceae</taxon>
        <taxon>Parageobacillus</taxon>
    </lineage>
</organism>
<feature type="region of interest" description="Disordered" evidence="1">
    <location>
        <begin position="556"/>
        <end position="594"/>
    </location>
</feature>
<evidence type="ECO:0008006" key="4">
    <source>
        <dbReference type="Google" id="ProtNLM"/>
    </source>
</evidence>
<sequence>MNNETNYLPIHRTKEEIEEMRKNRKMTDVGVGEELFKEIVDALNKKQSVDNDELEWETPVPFSTYDLPKFDSQVFSPTIKDMVESVAKFTQTPVDLPAIIAFGVLSTVLSKKFFVEPKKGWKEPLNTYTTVLMESSNRKSAAYNAMTEPIYFYEKDLISEMKPKIKKRLAERGAIKKRIEKLQNDYAKTSDPAIREEIKEVVEELEALPELYEPTLLLDNSTEEKIATRLQENNEKIAIMSSEGDLFERMKVKGSDQEKLDIYLKGYSGDHLRVDRVTRNTERLEEPLITICISAQPTVIQNMPRKLNDRGLIPRFLFSIPDDFVGYRDVLNAFPIPERIRNKYISLIKKMLNFSTNQPIALHLEHEAEKLLSTFQMEVEVNFREGGILHDQLKAWGGKLVGQLIRITGLLHVTKYAETASCIEDIPTVIDKETLTKALQLKEYFIAHAEKAFGIMKQNELLVDAQFILGKLLAEQKLVISKQALWQKTKKRFEVAEQLNNTLNMLESRFYIQRVFGGKSGRKEMIYVNPLLFESMNADPNTPNTWLTLENKEKKEGELQNLKVPNSPKTNTENNQPENNNTLKSQKNEVVKKL</sequence>
<evidence type="ECO:0000313" key="2">
    <source>
        <dbReference type="EMBL" id="MBB3868698.1"/>
    </source>
</evidence>
<keyword evidence="3" id="KW-1185">Reference proteome</keyword>
<proteinExistence type="predicted"/>
<protein>
    <recommendedName>
        <fullName evidence="4">DUF3987 domain-containing protein</fullName>
    </recommendedName>
</protein>